<feature type="compositionally biased region" description="Basic and acidic residues" evidence="1">
    <location>
        <begin position="199"/>
        <end position="212"/>
    </location>
</feature>
<feature type="region of interest" description="Disordered" evidence="1">
    <location>
        <begin position="560"/>
        <end position="606"/>
    </location>
</feature>
<sequence length="620" mass="68221">MNNENPQPERLLKIDLAPLWNKYLRQKSEIQWYSQGTGSGNMNNENPQPERLLNPLWIGDRVPQRPRCSTDLVGHSARDYRLSPQSHATSQSREDPESLRSNPSTFKREGSGSRSPSPPKRSKATSTLASHERRDEFGRGAIPVHGKGRLWSPSEDATPPRPASYDKSNVAVTNRIRGSSGTNPRRQPPDGAQQYSVKGPEDKSTELIKQPETRPISQEQLVAEVKGIYAGLVMMENKCVEVDTAQNSRADPANTKLNNEQWQALIALHRTFLHEHHEFFLASQHPNASLALRRLASKYAMPAPMWRHGIHSFLELLRHRLPAASPEHMLSLIYLAYSTSPSLYETVPAFKDTWIKCLGDLGHYMMAIENDNVRNCRALNDRRKGQHTENMGNPTRTTLSRLLRFFAPLFMISVSLALTAPLTRVPWHVPKVLMLATSAMGSFGTGMVSLNLDMSPPSGSAGPADMSLRVISSLLVAVLAVGYSFWFLGQAPHKTRQFNRGVSLAVVLWIIVRLLRASGNSDKAERSGSDYLWLDEINLLACASVVAGIVNAERSIFSPAGTEEGDDNSVDGRHNGRLDDIEDRGDNGRPNGCQAGNNASGSSTSFAESASAAVQAVAGG</sequence>
<dbReference type="AlphaFoldDB" id="A0AA40CI45"/>
<dbReference type="Proteomes" id="UP001174936">
    <property type="component" value="Unassembled WGS sequence"/>
</dbReference>
<dbReference type="SUPFAM" id="SSF48452">
    <property type="entry name" value="TPR-like"/>
    <property type="match status" value="1"/>
</dbReference>
<feature type="transmembrane region" description="Helical" evidence="2">
    <location>
        <begin position="470"/>
        <end position="489"/>
    </location>
</feature>
<evidence type="ECO:0000313" key="3">
    <source>
        <dbReference type="EMBL" id="KAK0639170.1"/>
    </source>
</evidence>
<feature type="transmembrane region" description="Helical" evidence="2">
    <location>
        <begin position="402"/>
        <end position="420"/>
    </location>
</feature>
<dbReference type="InterPro" id="IPR011990">
    <property type="entry name" value="TPR-like_helical_dom_sf"/>
</dbReference>
<protein>
    <submittedName>
        <fullName evidence="3">Uncharacterized protein</fullName>
    </submittedName>
</protein>
<feature type="compositionally biased region" description="Basic and acidic residues" evidence="1">
    <location>
        <begin position="570"/>
        <end position="587"/>
    </location>
</feature>
<accession>A0AA40CI45</accession>
<keyword evidence="2" id="KW-1133">Transmembrane helix</keyword>
<feature type="region of interest" description="Disordered" evidence="1">
    <location>
        <begin position="68"/>
        <end position="215"/>
    </location>
</feature>
<feature type="transmembrane region" description="Helical" evidence="2">
    <location>
        <begin position="432"/>
        <end position="450"/>
    </location>
</feature>
<keyword evidence="4" id="KW-1185">Reference proteome</keyword>
<evidence type="ECO:0000256" key="1">
    <source>
        <dbReference type="SAM" id="MobiDB-lite"/>
    </source>
</evidence>
<keyword evidence="2" id="KW-0472">Membrane</keyword>
<evidence type="ECO:0000256" key="2">
    <source>
        <dbReference type="SAM" id="Phobius"/>
    </source>
</evidence>
<gene>
    <name evidence="3" type="ORF">B0T16DRAFT_449948</name>
</gene>
<keyword evidence="2" id="KW-0812">Transmembrane</keyword>
<organism evidence="3 4">
    <name type="scientific">Cercophora newfieldiana</name>
    <dbReference type="NCBI Taxonomy" id="92897"/>
    <lineage>
        <taxon>Eukaryota</taxon>
        <taxon>Fungi</taxon>
        <taxon>Dikarya</taxon>
        <taxon>Ascomycota</taxon>
        <taxon>Pezizomycotina</taxon>
        <taxon>Sordariomycetes</taxon>
        <taxon>Sordariomycetidae</taxon>
        <taxon>Sordariales</taxon>
        <taxon>Lasiosphaeriaceae</taxon>
        <taxon>Cercophora</taxon>
    </lineage>
</organism>
<reference evidence="3" key="1">
    <citation type="submission" date="2023-06" db="EMBL/GenBank/DDBJ databases">
        <title>Genome-scale phylogeny and comparative genomics of the fungal order Sordariales.</title>
        <authorList>
            <consortium name="Lawrence Berkeley National Laboratory"/>
            <person name="Hensen N."/>
            <person name="Bonometti L."/>
            <person name="Westerberg I."/>
            <person name="Brannstrom I.O."/>
            <person name="Guillou S."/>
            <person name="Cros-Aarteil S."/>
            <person name="Calhoun S."/>
            <person name="Haridas S."/>
            <person name="Kuo A."/>
            <person name="Mondo S."/>
            <person name="Pangilinan J."/>
            <person name="Riley R."/>
            <person name="Labutti K."/>
            <person name="Andreopoulos B."/>
            <person name="Lipzen A."/>
            <person name="Chen C."/>
            <person name="Yanf M."/>
            <person name="Daum C."/>
            <person name="Ng V."/>
            <person name="Clum A."/>
            <person name="Steindorff A."/>
            <person name="Ohm R."/>
            <person name="Martin F."/>
            <person name="Silar P."/>
            <person name="Natvig D."/>
            <person name="Lalanne C."/>
            <person name="Gautier V."/>
            <person name="Ament-Velasquez S.L."/>
            <person name="Kruys A."/>
            <person name="Hutchinson M.I."/>
            <person name="Powell A.J."/>
            <person name="Barry K."/>
            <person name="Miller A.N."/>
            <person name="Grigoriev I.V."/>
            <person name="Debuchy R."/>
            <person name="Gladieux P."/>
            <person name="Thoren M.H."/>
            <person name="Johannesson H."/>
        </authorList>
    </citation>
    <scope>NUCLEOTIDE SEQUENCE</scope>
    <source>
        <strain evidence="3">SMH2532-1</strain>
    </source>
</reference>
<feature type="compositionally biased region" description="Polar residues" evidence="1">
    <location>
        <begin position="166"/>
        <end position="185"/>
    </location>
</feature>
<dbReference type="EMBL" id="JAULSV010000007">
    <property type="protein sequence ID" value="KAK0639170.1"/>
    <property type="molecule type" value="Genomic_DNA"/>
</dbReference>
<name>A0AA40CI45_9PEZI</name>
<proteinExistence type="predicted"/>
<evidence type="ECO:0000313" key="4">
    <source>
        <dbReference type="Proteomes" id="UP001174936"/>
    </source>
</evidence>
<comment type="caution">
    <text evidence="3">The sequence shown here is derived from an EMBL/GenBank/DDBJ whole genome shotgun (WGS) entry which is preliminary data.</text>
</comment>